<reference evidence="5 6" key="1">
    <citation type="submission" date="2019-05" db="EMBL/GenBank/DDBJ databases">
        <title>Another draft genome of Portunus trituberculatus and its Hox gene families provides insights of decapod evolution.</title>
        <authorList>
            <person name="Jeong J.-H."/>
            <person name="Song I."/>
            <person name="Kim S."/>
            <person name="Choi T."/>
            <person name="Kim D."/>
            <person name="Ryu S."/>
            <person name="Kim W."/>
        </authorList>
    </citation>
    <scope>NUCLEOTIDE SEQUENCE [LARGE SCALE GENOMIC DNA]</scope>
    <source>
        <tissue evidence="5">Muscle</tissue>
    </source>
</reference>
<dbReference type="AlphaFoldDB" id="A0A5B7D225"/>
<keyword evidence="6" id="KW-1185">Reference proteome</keyword>
<comment type="caution">
    <text evidence="5">The sequence shown here is derived from an EMBL/GenBank/DDBJ whole genome shotgun (WGS) entry which is preliminary data.</text>
</comment>
<dbReference type="OrthoDB" id="6499973at2759"/>
<dbReference type="Pfam" id="PF00083">
    <property type="entry name" value="Sugar_tr"/>
    <property type="match status" value="1"/>
</dbReference>
<dbReference type="InterPro" id="IPR036259">
    <property type="entry name" value="MFS_trans_sf"/>
</dbReference>
<evidence type="ECO:0000256" key="3">
    <source>
        <dbReference type="ARBA" id="ARBA00022989"/>
    </source>
</evidence>
<evidence type="ECO:0000313" key="5">
    <source>
        <dbReference type="EMBL" id="MPC16102.1"/>
    </source>
</evidence>
<evidence type="ECO:0000256" key="4">
    <source>
        <dbReference type="ARBA" id="ARBA00023136"/>
    </source>
</evidence>
<sequence>MGDRSMHDWFLRGIQSVGAATSCTKQRKNMKTKEALHKLSQESRTDTAEMKTVPHQGWAALSMASLFEYSFGTIFSEYLIELGTSPTKISWICNLLNVSACLGSVMGATLVDEFGWRKVIFVSGLLTSLAMALSAFTTSADFLFFSYSILAEAWLDMTEKVFNPEVKIYCYTLLHKDKKIKNGGGVTLHVMGPVQCCINSRIKRDSKAK</sequence>
<dbReference type="GO" id="GO:0016020">
    <property type="term" value="C:membrane"/>
    <property type="evidence" value="ECO:0007669"/>
    <property type="project" value="UniProtKB-SubCell"/>
</dbReference>
<dbReference type="SUPFAM" id="SSF103473">
    <property type="entry name" value="MFS general substrate transporter"/>
    <property type="match status" value="1"/>
</dbReference>
<organism evidence="5 6">
    <name type="scientific">Portunus trituberculatus</name>
    <name type="common">Swimming crab</name>
    <name type="synonym">Neptunus trituberculatus</name>
    <dbReference type="NCBI Taxonomy" id="210409"/>
    <lineage>
        <taxon>Eukaryota</taxon>
        <taxon>Metazoa</taxon>
        <taxon>Ecdysozoa</taxon>
        <taxon>Arthropoda</taxon>
        <taxon>Crustacea</taxon>
        <taxon>Multicrustacea</taxon>
        <taxon>Malacostraca</taxon>
        <taxon>Eumalacostraca</taxon>
        <taxon>Eucarida</taxon>
        <taxon>Decapoda</taxon>
        <taxon>Pleocyemata</taxon>
        <taxon>Brachyura</taxon>
        <taxon>Eubrachyura</taxon>
        <taxon>Portunoidea</taxon>
        <taxon>Portunidae</taxon>
        <taxon>Portuninae</taxon>
        <taxon>Portunus</taxon>
    </lineage>
</organism>
<evidence type="ECO:0000256" key="2">
    <source>
        <dbReference type="ARBA" id="ARBA00022692"/>
    </source>
</evidence>
<dbReference type="InterPro" id="IPR005828">
    <property type="entry name" value="MFS_sugar_transport-like"/>
</dbReference>
<name>A0A5B7D225_PORTR</name>
<evidence type="ECO:0000313" key="6">
    <source>
        <dbReference type="Proteomes" id="UP000324222"/>
    </source>
</evidence>
<protein>
    <submittedName>
        <fullName evidence="5">Monocarboxylate transporter 13</fullName>
    </submittedName>
</protein>
<evidence type="ECO:0000256" key="1">
    <source>
        <dbReference type="ARBA" id="ARBA00004370"/>
    </source>
</evidence>
<proteinExistence type="predicted"/>
<dbReference type="PROSITE" id="PS51257">
    <property type="entry name" value="PROKAR_LIPOPROTEIN"/>
    <property type="match status" value="1"/>
</dbReference>
<keyword evidence="4" id="KW-0472">Membrane</keyword>
<dbReference type="Gene3D" id="1.20.1250.20">
    <property type="entry name" value="MFS general substrate transporter like domains"/>
    <property type="match status" value="1"/>
</dbReference>
<comment type="subcellular location">
    <subcellularLocation>
        <location evidence="1">Membrane</location>
    </subcellularLocation>
</comment>
<keyword evidence="2" id="KW-0812">Transmembrane</keyword>
<keyword evidence="3" id="KW-1133">Transmembrane helix</keyword>
<dbReference type="Proteomes" id="UP000324222">
    <property type="component" value="Unassembled WGS sequence"/>
</dbReference>
<dbReference type="GO" id="GO:0022857">
    <property type="term" value="F:transmembrane transporter activity"/>
    <property type="evidence" value="ECO:0007669"/>
    <property type="project" value="InterPro"/>
</dbReference>
<accession>A0A5B7D225</accession>
<dbReference type="EMBL" id="VSRR010000478">
    <property type="protein sequence ID" value="MPC16102.1"/>
    <property type="molecule type" value="Genomic_DNA"/>
</dbReference>
<gene>
    <name evidence="5" type="primary">SLC16A13_0</name>
    <name evidence="5" type="ORF">E2C01_008916</name>
</gene>